<evidence type="ECO:0000313" key="2">
    <source>
        <dbReference type="Proteomes" id="UP001165378"/>
    </source>
</evidence>
<gene>
    <name evidence="1" type="ORF">LZ495_41965</name>
</gene>
<organism evidence="1 2">
    <name type="scientific">Yinghuangia soli</name>
    <dbReference type="NCBI Taxonomy" id="2908204"/>
    <lineage>
        <taxon>Bacteria</taxon>
        <taxon>Bacillati</taxon>
        <taxon>Actinomycetota</taxon>
        <taxon>Actinomycetes</taxon>
        <taxon>Kitasatosporales</taxon>
        <taxon>Streptomycetaceae</taxon>
        <taxon>Yinghuangia</taxon>
    </lineage>
</organism>
<accession>A0AA41Q8W5</accession>
<name>A0AA41Q8W5_9ACTN</name>
<reference evidence="1" key="1">
    <citation type="submission" date="2022-01" db="EMBL/GenBank/DDBJ databases">
        <title>Genome-Based Taxonomic Classification of the Phylum Actinobacteria.</title>
        <authorList>
            <person name="Gao Y."/>
        </authorList>
    </citation>
    <scope>NUCLEOTIDE SEQUENCE</scope>
    <source>
        <strain evidence="1">KLBMP 8922</strain>
    </source>
</reference>
<evidence type="ECO:0000313" key="1">
    <source>
        <dbReference type="EMBL" id="MCF2533755.1"/>
    </source>
</evidence>
<proteinExistence type="predicted"/>
<dbReference type="InterPro" id="IPR029033">
    <property type="entry name" value="His_PPase_superfam"/>
</dbReference>
<dbReference type="AlphaFoldDB" id="A0AA41Q8W5"/>
<comment type="caution">
    <text evidence="1">The sequence shown here is derived from an EMBL/GenBank/DDBJ whole genome shotgun (WGS) entry which is preliminary data.</text>
</comment>
<dbReference type="PANTHER" id="PTHR47623">
    <property type="entry name" value="OS09G0287300 PROTEIN"/>
    <property type="match status" value="1"/>
</dbReference>
<dbReference type="InterPro" id="IPR013078">
    <property type="entry name" value="His_Pase_superF_clade-1"/>
</dbReference>
<keyword evidence="2" id="KW-1185">Reference proteome</keyword>
<protein>
    <submittedName>
        <fullName evidence="1">Histidine phosphatase family protein</fullName>
    </submittedName>
</protein>
<dbReference type="SUPFAM" id="SSF53254">
    <property type="entry name" value="Phosphoglycerate mutase-like"/>
    <property type="match status" value="1"/>
</dbReference>
<dbReference type="Pfam" id="PF00300">
    <property type="entry name" value="His_Phos_1"/>
    <property type="match status" value="1"/>
</dbReference>
<dbReference type="Proteomes" id="UP001165378">
    <property type="component" value="Unassembled WGS sequence"/>
</dbReference>
<dbReference type="PANTHER" id="PTHR47623:SF1">
    <property type="entry name" value="OS09G0287300 PROTEIN"/>
    <property type="match status" value="1"/>
</dbReference>
<sequence>MASQRQRTLVVVRHAKADWPDVPDVQRPLADSGRHDAPQIGNWLVNQRIHPDHVVCSTAQRTRETWKLMGKVFDPKPHTVYDDRLYEASALSLLYVAQETPDEVDTLVMIGHNPGVATLVSLLTGSADGDALDRAREKYATSGTALLRFSGPWHDLNEKTAHLSAFAIPRA</sequence>
<dbReference type="RefSeq" id="WP_235058520.1">
    <property type="nucleotide sequence ID" value="NZ_JAKFHA010000058.1"/>
</dbReference>
<dbReference type="CDD" id="cd07067">
    <property type="entry name" value="HP_PGM_like"/>
    <property type="match status" value="1"/>
</dbReference>
<dbReference type="EMBL" id="JAKFHA010000058">
    <property type="protein sequence ID" value="MCF2533755.1"/>
    <property type="molecule type" value="Genomic_DNA"/>
</dbReference>
<dbReference type="Gene3D" id="3.40.50.1240">
    <property type="entry name" value="Phosphoglycerate mutase-like"/>
    <property type="match status" value="1"/>
</dbReference>